<dbReference type="PANTHER" id="PTHR31147:SF66">
    <property type="entry name" value="OS05G0315700 PROTEIN"/>
    <property type="match status" value="1"/>
</dbReference>
<feature type="non-terminal residue" evidence="3">
    <location>
        <position position="1"/>
    </location>
</feature>
<protein>
    <submittedName>
        <fullName evidence="3">Uncharacterized protein</fullName>
    </submittedName>
</protein>
<dbReference type="Gramene" id="TVU02426">
    <property type="protein sequence ID" value="TVU02426"/>
    <property type="gene ID" value="EJB05_52082"/>
</dbReference>
<evidence type="ECO:0000256" key="1">
    <source>
        <dbReference type="ARBA" id="ARBA00009861"/>
    </source>
</evidence>
<evidence type="ECO:0000313" key="4">
    <source>
        <dbReference type="Proteomes" id="UP000324897"/>
    </source>
</evidence>
<dbReference type="GO" id="GO:0016747">
    <property type="term" value="F:acyltransferase activity, transferring groups other than amino-acyl groups"/>
    <property type="evidence" value="ECO:0007669"/>
    <property type="project" value="UniProtKB-ARBA"/>
</dbReference>
<proteinExistence type="inferred from homology"/>
<comment type="caution">
    <text evidence="3">The sequence shown here is derived from an EMBL/GenBank/DDBJ whole genome shotgun (WGS) entry which is preliminary data.</text>
</comment>
<comment type="similarity">
    <text evidence="1">Belongs to the plant acyltransferase family.</text>
</comment>
<evidence type="ECO:0000256" key="2">
    <source>
        <dbReference type="ARBA" id="ARBA00022679"/>
    </source>
</evidence>
<keyword evidence="2" id="KW-0808">Transferase</keyword>
<gene>
    <name evidence="3" type="ORF">EJB05_52082</name>
</gene>
<dbReference type="Gene3D" id="3.30.559.10">
    <property type="entry name" value="Chloramphenicol acetyltransferase-like domain"/>
    <property type="match status" value="2"/>
</dbReference>
<dbReference type="EMBL" id="RWGY01000329">
    <property type="protein sequence ID" value="TVU02426.1"/>
    <property type="molecule type" value="Genomic_DNA"/>
</dbReference>
<sequence>MSGRLRGVEGGKLVVDCAGEGVLFVEADADVQLADLEAAGLRAPFPGMDELLFDVEGTSGVLNCPLLLIQVTCLNHTICDAVGIVQFMSAVGELARGFPTVTRELLDARTPPNPALTLREFDDVPLPPPPSSEMVMRTFNFSRADMLSIKKRLPQNIQNSTVTSSEALTAALWRARTSRT</sequence>
<organism evidence="3 4">
    <name type="scientific">Eragrostis curvula</name>
    <name type="common">weeping love grass</name>
    <dbReference type="NCBI Taxonomy" id="38414"/>
    <lineage>
        <taxon>Eukaryota</taxon>
        <taxon>Viridiplantae</taxon>
        <taxon>Streptophyta</taxon>
        <taxon>Embryophyta</taxon>
        <taxon>Tracheophyta</taxon>
        <taxon>Spermatophyta</taxon>
        <taxon>Magnoliopsida</taxon>
        <taxon>Liliopsida</taxon>
        <taxon>Poales</taxon>
        <taxon>Poaceae</taxon>
        <taxon>PACMAD clade</taxon>
        <taxon>Chloridoideae</taxon>
        <taxon>Eragrostideae</taxon>
        <taxon>Eragrostidinae</taxon>
        <taxon>Eragrostis</taxon>
    </lineage>
</organism>
<reference evidence="3 4" key="1">
    <citation type="journal article" date="2019" name="Sci. Rep.">
        <title>A high-quality genome of Eragrostis curvula grass provides insights into Poaceae evolution and supports new strategies to enhance forage quality.</title>
        <authorList>
            <person name="Carballo J."/>
            <person name="Santos B.A.C.M."/>
            <person name="Zappacosta D."/>
            <person name="Garbus I."/>
            <person name="Selva J.P."/>
            <person name="Gallo C.A."/>
            <person name="Diaz A."/>
            <person name="Albertini E."/>
            <person name="Caccamo M."/>
            <person name="Echenique V."/>
        </authorList>
    </citation>
    <scope>NUCLEOTIDE SEQUENCE [LARGE SCALE GENOMIC DNA]</scope>
    <source>
        <strain evidence="4">cv. Victoria</strain>
        <tissue evidence="3">Leaf</tissue>
    </source>
</reference>
<dbReference type="AlphaFoldDB" id="A0A5J9STW7"/>
<dbReference type="InterPro" id="IPR023213">
    <property type="entry name" value="CAT-like_dom_sf"/>
</dbReference>
<dbReference type="InterPro" id="IPR050898">
    <property type="entry name" value="Plant_acyltransferase"/>
</dbReference>
<evidence type="ECO:0000313" key="3">
    <source>
        <dbReference type="EMBL" id="TVU02426.1"/>
    </source>
</evidence>
<keyword evidence="4" id="KW-1185">Reference proteome</keyword>
<dbReference type="Proteomes" id="UP000324897">
    <property type="component" value="Unassembled WGS sequence"/>
</dbReference>
<dbReference type="OrthoDB" id="1483986at2759"/>
<accession>A0A5J9STW7</accession>
<dbReference type="PANTHER" id="PTHR31147">
    <property type="entry name" value="ACYL TRANSFERASE 4"/>
    <property type="match status" value="1"/>
</dbReference>
<feature type="non-terminal residue" evidence="3">
    <location>
        <position position="180"/>
    </location>
</feature>
<name>A0A5J9STW7_9POAL</name>
<dbReference type="Pfam" id="PF02458">
    <property type="entry name" value="Transferase"/>
    <property type="match status" value="1"/>
</dbReference>